<feature type="region of interest" description="Disordered" evidence="1">
    <location>
        <begin position="139"/>
        <end position="160"/>
    </location>
</feature>
<dbReference type="EMBL" id="KN835243">
    <property type="protein sequence ID" value="KIK42262.1"/>
    <property type="molecule type" value="Genomic_DNA"/>
</dbReference>
<dbReference type="Proteomes" id="UP000054485">
    <property type="component" value="Unassembled WGS sequence"/>
</dbReference>
<sequence>MLCSADSDPYDGSVDSLDLPLHILPGRGRRLSAVVPVLRVADSHNIIPLLCSALYQRHMWGIRQPVVSLCCSSTVTIATTIFEWLKFDQSEEGRMPTAHLALAADVRSDSLMVVFDFTDTISAISLAQFVLGLQDSRATNAKGSGSGSKSEARNAAPSRASSSYSTSQFAARSDSGLSDEASILSNWLFERHACTIGRISVDSEEQANETGINAMVKIYDQTPAFTWSEDIRDILLNDNVDDSVLDITTQLCGTKLRDTNSEIDAPSLENIDIKVISRQLFAIPGCLTRPELQSQ</sequence>
<organism evidence="2 3">
    <name type="scientific">Suillus luteus UH-Slu-Lm8-n1</name>
    <dbReference type="NCBI Taxonomy" id="930992"/>
    <lineage>
        <taxon>Eukaryota</taxon>
        <taxon>Fungi</taxon>
        <taxon>Dikarya</taxon>
        <taxon>Basidiomycota</taxon>
        <taxon>Agaricomycotina</taxon>
        <taxon>Agaricomycetes</taxon>
        <taxon>Agaricomycetidae</taxon>
        <taxon>Boletales</taxon>
        <taxon>Suillineae</taxon>
        <taxon>Suillaceae</taxon>
        <taxon>Suillus</taxon>
    </lineage>
</organism>
<protein>
    <submittedName>
        <fullName evidence="2">Uncharacterized protein</fullName>
    </submittedName>
</protein>
<dbReference type="InParanoid" id="A0A0D0B716"/>
<accession>A0A0D0B716</accession>
<dbReference type="HOGENOM" id="CLU_943905_0_0_1"/>
<reference evidence="3" key="2">
    <citation type="submission" date="2015-01" db="EMBL/GenBank/DDBJ databases">
        <title>Evolutionary Origins and Diversification of the Mycorrhizal Mutualists.</title>
        <authorList>
            <consortium name="DOE Joint Genome Institute"/>
            <consortium name="Mycorrhizal Genomics Consortium"/>
            <person name="Kohler A."/>
            <person name="Kuo A."/>
            <person name="Nagy L.G."/>
            <person name="Floudas D."/>
            <person name="Copeland A."/>
            <person name="Barry K.W."/>
            <person name="Cichocki N."/>
            <person name="Veneault-Fourrey C."/>
            <person name="LaButti K."/>
            <person name="Lindquist E.A."/>
            <person name="Lipzen A."/>
            <person name="Lundell T."/>
            <person name="Morin E."/>
            <person name="Murat C."/>
            <person name="Riley R."/>
            <person name="Ohm R."/>
            <person name="Sun H."/>
            <person name="Tunlid A."/>
            <person name="Henrissat B."/>
            <person name="Grigoriev I.V."/>
            <person name="Hibbett D.S."/>
            <person name="Martin F."/>
        </authorList>
    </citation>
    <scope>NUCLEOTIDE SEQUENCE [LARGE SCALE GENOMIC DNA]</scope>
    <source>
        <strain evidence="3">UH-Slu-Lm8-n1</strain>
    </source>
</reference>
<reference evidence="2 3" key="1">
    <citation type="submission" date="2014-04" db="EMBL/GenBank/DDBJ databases">
        <authorList>
            <consortium name="DOE Joint Genome Institute"/>
            <person name="Kuo A."/>
            <person name="Ruytinx J."/>
            <person name="Rineau F."/>
            <person name="Colpaert J."/>
            <person name="Kohler A."/>
            <person name="Nagy L.G."/>
            <person name="Floudas D."/>
            <person name="Copeland A."/>
            <person name="Barry K.W."/>
            <person name="Cichocki N."/>
            <person name="Veneault-Fourrey C."/>
            <person name="LaButti K."/>
            <person name="Lindquist E.A."/>
            <person name="Lipzen A."/>
            <person name="Lundell T."/>
            <person name="Morin E."/>
            <person name="Murat C."/>
            <person name="Sun H."/>
            <person name="Tunlid A."/>
            <person name="Henrissat B."/>
            <person name="Grigoriev I.V."/>
            <person name="Hibbett D.S."/>
            <person name="Martin F."/>
            <person name="Nordberg H.P."/>
            <person name="Cantor M.N."/>
            <person name="Hua S.X."/>
        </authorList>
    </citation>
    <scope>NUCLEOTIDE SEQUENCE [LARGE SCALE GENOMIC DNA]</scope>
    <source>
        <strain evidence="2 3">UH-Slu-Lm8-n1</strain>
    </source>
</reference>
<proteinExistence type="predicted"/>
<dbReference type="AlphaFoldDB" id="A0A0D0B716"/>
<evidence type="ECO:0000313" key="3">
    <source>
        <dbReference type="Proteomes" id="UP000054485"/>
    </source>
</evidence>
<gene>
    <name evidence="2" type="ORF">CY34DRAFT_12467</name>
</gene>
<evidence type="ECO:0000256" key="1">
    <source>
        <dbReference type="SAM" id="MobiDB-lite"/>
    </source>
</evidence>
<name>A0A0D0B716_9AGAM</name>
<evidence type="ECO:0000313" key="2">
    <source>
        <dbReference type="EMBL" id="KIK42262.1"/>
    </source>
</evidence>
<feature type="compositionally biased region" description="Low complexity" evidence="1">
    <location>
        <begin position="147"/>
        <end position="160"/>
    </location>
</feature>
<keyword evidence="3" id="KW-1185">Reference proteome</keyword>
<dbReference type="OrthoDB" id="2758165at2759"/>